<dbReference type="Proteomes" id="UP000297229">
    <property type="component" value="Unassembled WGS sequence"/>
</dbReference>
<sequence>MSTRNGPALQIHEIGVGCILWLPPFNDTNGDLRPLCQRHTGMRHLMDINAFDHPAVVLNIHNRYGPDPSIHFITLSSYRGSCRSQCGPRYLLENGEDVEIKSNFCIWHRFVLSLSRFDAYNWGQTRPSDYRLTHRSYLYLMERLGLHADTFHPISRINNGLLQAPSPAPPPPTQQLQTVNRHRERRIWSDKEYTEEEKKRMEVSGTQLKKVDASKSSDFGFRSRSLDKIYLPLKKADLVQRLLARFDVVMVPEIALKKHELGAGCIVKLRRKKAENTCEGICSENRCPNFCTQCLNGCDDTAKHCKLEKGSYGHPALVLGVRERYNITYVTFVIISALGSDFSTFQEFLNKRGDPGALTPCAFGPKCRWRPEENSYGLKYAVEPSGINFTKRCYLQLQHRYTLKIDSFVTFRPKNHPGTKHAYGLRFTEESYSKIMKRIGLEKEKFVSTDDLKRGRGGATGTTTTLDTGSLPSVDIDKHPYRT</sequence>
<gene>
    <name evidence="2" type="ORF">BELL_0267g00110</name>
</gene>
<evidence type="ECO:0000256" key="1">
    <source>
        <dbReference type="SAM" id="MobiDB-lite"/>
    </source>
</evidence>
<dbReference type="EMBL" id="PQXM01000266">
    <property type="protein sequence ID" value="TGO74624.1"/>
    <property type="molecule type" value="Genomic_DNA"/>
</dbReference>
<accession>A0A4Z1JMS6</accession>
<reference evidence="2 3" key="1">
    <citation type="submission" date="2017-12" db="EMBL/GenBank/DDBJ databases">
        <title>Comparative genomics of Botrytis spp.</title>
        <authorList>
            <person name="Valero-Jimenez C.A."/>
            <person name="Tapia P."/>
            <person name="Veloso J."/>
            <person name="Silva-Moreno E."/>
            <person name="Staats M."/>
            <person name="Valdes J.H."/>
            <person name="Van Kan J.A.L."/>
        </authorList>
    </citation>
    <scope>NUCLEOTIDE SEQUENCE [LARGE SCALE GENOMIC DNA]</scope>
    <source>
        <strain evidence="2 3">Be9601</strain>
    </source>
</reference>
<evidence type="ECO:0000313" key="2">
    <source>
        <dbReference type="EMBL" id="TGO74624.1"/>
    </source>
</evidence>
<evidence type="ECO:0000313" key="3">
    <source>
        <dbReference type="Proteomes" id="UP000297229"/>
    </source>
</evidence>
<proteinExistence type="predicted"/>
<comment type="caution">
    <text evidence="2">The sequence shown here is derived from an EMBL/GenBank/DDBJ whole genome shotgun (WGS) entry which is preliminary data.</text>
</comment>
<keyword evidence="3" id="KW-1185">Reference proteome</keyword>
<feature type="region of interest" description="Disordered" evidence="1">
    <location>
        <begin position="451"/>
        <end position="483"/>
    </location>
</feature>
<organism evidence="2 3">
    <name type="scientific">Botrytis elliptica</name>
    <dbReference type="NCBI Taxonomy" id="278938"/>
    <lineage>
        <taxon>Eukaryota</taxon>
        <taxon>Fungi</taxon>
        <taxon>Dikarya</taxon>
        <taxon>Ascomycota</taxon>
        <taxon>Pezizomycotina</taxon>
        <taxon>Leotiomycetes</taxon>
        <taxon>Helotiales</taxon>
        <taxon>Sclerotiniaceae</taxon>
        <taxon>Botrytis</taxon>
    </lineage>
</organism>
<protein>
    <submittedName>
        <fullName evidence="2">Uncharacterized protein</fullName>
    </submittedName>
</protein>
<name>A0A4Z1JMS6_9HELO</name>
<dbReference type="AlphaFoldDB" id="A0A4Z1JMS6"/>